<feature type="transmembrane region" description="Helical" evidence="6">
    <location>
        <begin position="149"/>
        <end position="172"/>
    </location>
</feature>
<keyword evidence="3 6" id="KW-0812">Transmembrane</keyword>
<evidence type="ECO:0000256" key="1">
    <source>
        <dbReference type="ARBA" id="ARBA00004651"/>
    </source>
</evidence>
<dbReference type="InterPro" id="IPR001123">
    <property type="entry name" value="LeuE-type"/>
</dbReference>
<evidence type="ECO:0000256" key="6">
    <source>
        <dbReference type="SAM" id="Phobius"/>
    </source>
</evidence>
<dbReference type="AlphaFoldDB" id="A0AAC9AMT9"/>
<name>A0AAC9AMT9_9ACTN</name>
<reference evidence="8 10" key="1">
    <citation type="journal article" date="2016" name="Plant Dis.">
        <title>Improved production of propionic acid using genome shuffling.</title>
        <authorList>
            <person name="Luna-Flores C.H."/>
            <person name="Palfreyman R.W."/>
            <person name="Kromer J.O."/>
            <person name="Nielsen L.K."/>
            <person name="Marcellin E."/>
        </authorList>
    </citation>
    <scope>NUCLEOTIDE SEQUENCE [LARGE SCALE GENOMIC DNA]</scope>
    <source>
        <strain evidence="8 10">F3E8</strain>
    </source>
</reference>
<evidence type="ECO:0000256" key="2">
    <source>
        <dbReference type="ARBA" id="ARBA00022475"/>
    </source>
</evidence>
<proteinExistence type="predicted"/>
<sequence length="211" mass="21938">MELADSLGFAAVAVTLIAVPGPDWAYILAAGARDRVVWPAVAGLMLGYSLITVVIAVGLGPITTKLPLLLIALTFAGAGYLVHLGVRTLRSTATIARAGGPERLAHTTRGYIGRGVAVRGLNLKGVPLFLSILPQFARASAPWPLPVQLGVLGMEFVLICGAFYVALGFCAHRVLGSRPALARLTSRIAGSAMILLGLGLIVERVLETAHG</sequence>
<evidence type="ECO:0000313" key="8">
    <source>
        <dbReference type="EMBL" id="AOZ45679.1"/>
    </source>
</evidence>
<dbReference type="Proteomes" id="UP000075221">
    <property type="component" value="Chromosome"/>
</dbReference>
<feature type="transmembrane region" description="Helical" evidence="6">
    <location>
        <begin position="116"/>
        <end position="137"/>
    </location>
</feature>
<feature type="transmembrane region" description="Helical" evidence="6">
    <location>
        <begin position="184"/>
        <end position="202"/>
    </location>
</feature>
<evidence type="ECO:0000256" key="3">
    <source>
        <dbReference type="ARBA" id="ARBA00022692"/>
    </source>
</evidence>
<gene>
    <name evidence="8" type="ORF">A8L58_01930</name>
    <name evidence="7" type="ORF">AXH35_00460</name>
</gene>
<dbReference type="Pfam" id="PF01810">
    <property type="entry name" value="LysE"/>
    <property type="match status" value="1"/>
</dbReference>
<feature type="transmembrane region" description="Helical" evidence="6">
    <location>
        <begin position="6"/>
        <end position="29"/>
    </location>
</feature>
<feature type="transmembrane region" description="Helical" evidence="6">
    <location>
        <begin position="36"/>
        <end position="60"/>
    </location>
</feature>
<evidence type="ECO:0000313" key="9">
    <source>
        <dbReference type="Proteomes" id="UP000075221"/>
    </source>
</evidence>
<dbReference type="EMBL" id="CP014352">
    <property type="protein sequence ID" value="AMS04183.1"/>
    <property type="molecule type" value="Genomic_DNA"/>
</dbReference>
<dbReference type="PANTHER" id="PTHR30086">
    <property type="entry name" value="ARGININE EXPORTER PROTEIN ARGO"/>
    <property type="match status" value="1"/>
</dbReference>
<dbReference type="GO" id="GO:0005886">
    <property type="term" value="C:plasma membrane"/>
    <property type="evidence" value="ECO:0007669"/>
    <property type="project" value="UniProtKB-SubCell"/>
</dbReference>
<organism evidence="7 9">
    <name type="scientific">Acidipropionibacterium acidipropionici</name>
    <dbReference type="NCBI Taxonomy" id="1748"/>
    <lineage>
        <taxon>Bacteria</taxon>
        <taxon>Bacillati</taxon>
        <taxon>Actinomycetota</taxon>
        <taxon>Actinomycetes</taxon>
        <taxon>Propionibacteriales</taxon>
        <taxon>Propionibacteriaceae</taxon>
        <taxon>Acidipropionibacterium</taxon>
    </lineage>
</organism>
<evidence type="ECO:0000256" key="5">
    <source>
        <dbReference type="ARBA" id="ARBA00023136"/>
    </source>
</evidence>
<comment type="subcellular location">
    <subcellularLocation>
        <location evidence="1">Cell membrane</location>
        <topology evidence="1">Multi-pass membrane protein</topology>
    </subcellularLocation>
</comment>
<evidence type="ECO:0000256" key="4">
    <source>
        <dbReference type="ARBA" id="ARBA00022989"/>
    </source>
</evidence>
<protein>
    <submittedName>
        <fullName evidence="7">RHBT family amino acid transporter</fullName>
    </submittedName>
</protein>
<keyword evidence="10" id="KW-1185">Reference proteome</keyword>
<evidence type="ECO:0000313" key="7">
    <source>
        <dbReference type="EMBL" id="AMS04183.1"/>
    </source>
</evidence>
<feature type="transmembrane region" description="Helical" evidence="6">
    <location>
        <begin position="66"/>
        <end position="86"/>
    </location>
</feature>
<dbReference type="GO" id="GO:0015171">
    <property type="term" value="F:amino acid transmembrane transporter activity"/>
    <property type="evidence" value="ECO:0007669"/>
    <property type="project" value="TreeGrafter"/>
</dbReference>
<reference evidence="7 9" key="2">
    <citation type="submission" date="2016-02" db="EMBL/GenBank/DDBJ databases">
        <title>Complete Genome Sequence of Propionibacterium acidipropionici ATCC 55737.</title>
        <authorList>
            <person name="Luna Flores C.H."/>
            <person name="Nielsen L.K."/>
            <person name="Marcellin E."/>
        </authorList>
    </citation>
    <scope>NUCLEOTIDE SEQUENCE [LARGE SCALE GENOMIC DNA]</scope>
    <source>
        <strain evidence="7 9">ATCC 55737</strain>
    </source>
</reference>
<keyword evidence="4 6" id="KW-1133">Transmembrane helix</keyword>
<evidence type="ECO:0000313" key="10">
    <source>
        <dbReference type="Proteomes" id="UP000178666"/>
    </source>
</evidence>
<dbReference type="EMBL" id="CP015970">
    <property type="protein sequence ID" value="AOZ45679.1"/>
    <property type="molecule type" value="Genomic_DNA"/>
</dbReference>
<accession>A0AAC9AMT9</accession>
<dbReference type="PANTHER" id="PTHR30086:SF20">
    <property type="entry name" value="ARGININE EXPORTER PROTEIN ARGO-RELATED"/>
    <property type="match status" value="1"/>
</dbReference>
<dbReference type="RefSeq" id="WP_062818771.1">
    <property type="nucleotide sequence ID" value="NZ_CP014352.1"/>
</dbReference>
<keyword evidence="2" id="KW-1003">Cell membrane</keyword>
<keyword evidence="5 6" id="KW-0472">Membrane</keyword>
<dbReference type="Proteomes" id="UP000178666">
    <property type="component" value="Chromosome"/>
</dbReference>